<evidence type="ECO:0000256" key="1">
    <source>
        <dbReference type="SAM" id="Phobius"/>
    </source>
</evidence>
<name>A0A938YSH8_9ARCH</name>
<keyword evidence="1" id="KW-0472">Membrane</keyword>
<organism evidence="2 3">
    <name type="scientific">Candidatus Iainarchaeum sp</name>
    <dbReference type="NCBI Taxonomy" id="3101447"/>
    <lineage>
        <taxon>Archaea</taxon>
        <taxon>Candidatus Iainarchaeota</taxon>
        <taxon>Candidatus Iainarchaeia</taxon>
        <taxon>Candidatus Iainarchaeales</taxon>
        <taxon>Candidatus Iainarchaeaceae</taxon>
        <taxon>Candidatus Iainarchaeum</taxon>
    </lineage>
</organism>
<keyword evidence="1" id="KW-1133">Transmembrane helix</keyword>
<reference evidence="2" key="1">
    <citation type="submission" date="2021-01" db="EMBL/GenBank/DDBJ databases">
        <title>Active Sulfur Cycling in an Early Earth Analoge.</title>
        <authorList>
            <person name="Hahn C.R."/>
            <person name="Youssef N.H."/>
            <person name="Elshahed M."/>
        </authorList>
    </citation>
    <scope>NUCLEOTIDE SEQUENCE</scope>
    <source>
        <strain evidence="2">Zod_Metabat.1151</strain>
    </source>
</reference>
<evidence type="ECO:0000313" key="2">
    <source>
        <dbReference type="EMBL" id="MBN2067257.1"/>
    </source>
</evidence>
<feature type="transmembrane region" description="Helical" evidence="1">
    <location>
        <begin position="169"/>
        <end position="188"/>
    </location>
</feature>
<feature type="transmembrane region" description="Helical" evidence="1">
    <location>
        <begin position="225"/>
        <end position="257"/>
    </location>
</feature>
<protein>
    <recommendedName>
        <fullName evidence="4">Glycerophosphoryl diester phosphodiesterase membrane domain-containing protein</fullName>
    </recommendedName>
</protein>
<feature type="transmembrane region" description="Helical" evidence="1">
    <location>
        <begin position="83"/>
        <end position="104"/>
    </location>
</feature>
<evidence type="ECO:0000313" key="3">
    <source>
        <dbReference type="Proteomes" id="UP000809243"/>
    </source>
</evidence>
<feature type="transmembrane region" description="Helical" evidence="1">
    <location>
        <begin position="24"/>
        <end position="45"/>
    </location>
</feature>
<dbReference type="AlphaFoldDB" id="A0A938YSH8"/>
<feature type="transmembrane region" description="Helical" evidence="1">
    <location>
        <begin position="116"/>
        <end position="135"/>
    </location>
</feature>
<evidence type="ECO:0008006" key="4">
    <source>
        <dbReference type="Google" id="ProtNLM"/>
    </source>
</evidence>
<feature type="transmembrane region" description="Helical" evidence="1">
    <location>
        <begin position="141"/>
        <end position="162"/>
    </location>
</feature>
<comment type="caution">
    <text evidence="2">The sequence shown here is derived from an EMBL/GenBank/DDBJ whole genome shotgun (WGS) entry which is preliminary data.</text>
</comment>
<accession>A0A938YSH8</accession>
<sequence length="316" mass="35063">MDYAQVLEFSFAWLKDRPLVKYAALYWAAIFGFFLLLGLTAYLLFMPLVSRLLAGDLLSLLELFLAPGWFITAFILFVVIAAFLYLLLILATLYIEALVLVRALRAAELPVAPFSLTRFVYLAFLYIVTFLAAFFSWFNKIFLSILASAAVLFVLSIVFIAARANLMGFFFLALSFLLFIVYCVVLIYNSLRLSQATAIFLTKGTGIVEAIKESWSLTQGRVLSIFLASLLVGVVGYIVVVLATLLVALVIAIPVFFALPMDPLARYNVAFTIGQVIAGFLVNPLWIFISMFSAAAIYKNLLVDSGQLAAQKPKKE</sequence>
<feature type="transmembrane region" description="Helical" evidence="1">
    <location>
        <begin position="269"/>
        <end position="298"/>
    </location>
</feature>
<proteinExistence type="predicted"/>
<feature type="transmembrane region" description="Helical" evidence="1">
    <location>
        <begin position="57"/>
        <end position="77"/>
    </location>
</feature>
<dbReference type="EMBL" id="JAFGDB010000037">
    <property type="protein sequence ID" value="MBN2067257.1"/>
    <property type="molecule type" value="Genomic_DNA"/>
</dbReference>
<gene>
    <name evidence="2" type="ORF">JW744_02205</name>
</gene>
<dbReference type="Proteomes" id="UP000809243">
    <property type="component" value="Unassembled WGS sequence"/>
</dbReference>
<keyword evidence="1" id="KW-0812">Transmembrane</keyword>